<dbReference type="Proteomes" id="UP000001227">
    <property type="component" value="Chromosome"/>
</dbReference>
<evidence type="ECO:0000313" key="2">
    <source>
        <dbReference type="EMBL" id="ACE06175.1"/>
    </source>
</evidence>
<accession>B3ESH3</accession>
<dbReference type="RefSeq" id="WP_012472944.1">
    <property type="nucleotide sequence ID" value="NC_010830.1"/>
</dbReference>
<keyword evidence="3" id="KW-1185">Reference proteome</keyword>
<dbReference type="STRING" id="452471.Aasi_0798"/>
<gene>
    <name evidence="2" type="ordered locus">Aasi_0798</name>
</gene>
<dbReference type="AlphaFoldDB" id="B3ESH3"/>
<dbReference type="KEGG" id="aas:Aasi_0798"/>
<protein>
    <recommendedName>
        <fullName evidence="4">Lipoprotein</fullName>
    </recommendedName>
</protein>
<proteinExistence type="predicted"/>
<dbReference type="PROSITE" id="PS51257">
    <property type="entry name" value="PROKAR_LIPOPROTEIN"/>
    <property type="match status" value="1"/>
</dbReference>
<sequence length="168" mass="19350">MHLPKFKPQYYSFVVITILLLGIMACRDFEDCRSIYINMAVVEFKGENELKISKIEYDNENPGKVPIKQAGSAKNQYIFYLHPRNNKVTLFFYKASDSIDDSVRLGNLTIFYTRVASLISPSCGMQQEYIIDSVETSFTKGTIRKPSLKKAKHETSEEKDKPNVEIQY</sequence>
<dbReference type="EMBL" id="CP001102">
    <property type="protein sequence ID" value="ACE06175.1"/>
    <property type="molecule type" value="Genomic_DNA"/>
</dbReference>
<feature type="region of interest" description="Disordered" evidence="1">
    <location>
        <begin position="148"/>
        <end position="168"/>
    </location>
</feature>
<feature type="compositionally biased region" description="Basic and acidic residues" evidence="1">
    <location>
        <begin position="153"/>
        <end position="168"/>
    </location>
</feature>
<evidence type="ECO:0000256" key="1">
    <source>
        <dbReference type="SAM" id="MobiDB-lite"/>
    </source>
</evidence>
<evidence type="ECO:0008006" key="4">
    <source>
        <dbReference type="Google" id="ProtNLM"/>
    </source>
</evidence>
<dbReference type="HOGENOM" id="CLU_1583132_0_0_10"/>
<reference evidence="2 3" key="1">
    <citation type="journal article" date="2010" name="J. Bacteriol.">
        <title>The genome of the amoeba symbiont 'Candidatus Amoebophilus asiaticus' reveals common mechanisms for host cell interaction among amoeba-associated bacteria.</title>
        <authorList>
            <person name="Schmitz-Esser S."/>
            <person name="Tischler P."/>
            <person name="Arnold R."/>
            <person name="Montanaro J."/>
            <person name="Wagner M."/>
            <person name="Rattei T."/>
            <person name="Horn M."/>
        </authorList>
    </citation>
    <scope>NUCLEOTIDE SEQUENCE [LARGE SCALE GENOMIC DNA]</scope>
    <source>
        <strain evidence="2 3">5a2</strain>
    </source>
</reference>
<name>B3ESH3_AMOA5</name>
<organism evidence="2 3">
    <name type="scientific">Amoebophilus asiaticus (strain 5a2)</name>
    <dbReference type="NCBI Taxonomy" id="452471"/>
    <lineage>
        <taxon>Bacteria</taxon>
        <taxon>Pseudomonadati</taxon>
        <taxon>Bacteroidota</taxon>
        <taxon>Cytophagia</taxon>
        <taxon>Cytophagales</taxon>
        <taxon>Amoebophilaceae</taxon>
        <taxon>Candidatus Amoebophilus</taxon>
    </lineage>
</organism>
<evidence type="ECO:0000313" key="3">
    <source>
        <dbReference type="Proteomes" id="UP000001227"/>
    </source>
</evidence>